<dbReference type="InterPro" id="IPR001128">
    <property type="entry name" value="Cyt_P450"/>
</dbReference>
<dbReference type="HOGENOM" id="CLU_1595617_0_0_1"/>
<dbReference type="InterPro" id="IPR036396">
    <property type="entry name" value="Cyt_P450_sf"/>
</dbReference>
<reference evidence="1 2" key="1">
    <citation type="submission" date="2014-06" db="EMBL/GenBank/DDBJ databases">
        <title>Evolutionary Origins and Diversification of the Mycorrhizal Mutualists.</title>
        <authorList>
            <consortium name="DOE Joint Genome Institute"/>
            <consortium name="Mycorrhizal Genomics Consortium"/>
            <person name="Kohler A."/>
            <person name="Kuo A."/>
            <person name="Nagy L.G."/>
            <person name="Floudas D."/>
            <person name="Copeland A."/>
            <person name="Barry K.W."/>
            <person name="Cichocki N."/>
            <person name="Veneault-Fourrey C."/>
            <person name="LaButti K."/>
            <person name="Lindquist E.A."/>
            <person name="Lipzen A."/>
            <person name="Lundell T."/>
            <person name="Morin E."/>
            <person name="Murat C."/>
            <person name="Riley R."/>
            <person name="Ohm R."/>
            <person name="Sun H."/>
            <person name="Tunlid A."/>
            <person name="Henrissat B."/>
            <person name="Grigoriev I.V."/>
            <person name="Hibbett D.S."/>
            <person name="Martin F."/>
        </authorList>
    </citation>
    <scope>NUCLEOTIDE SEQUENCE [LARGE SCALE GENOMIC DNA]</scope>
    <source>
        <strain evidence="1 2">SS14</strain>
    </source>
</reference>
<dbReference type="GO" id="GO:0005506">
    <property type="term" value="F:iron ion binding"/>
    <property type="evidence" value="ECO:0007669"/>
    <property type="project" value="InterPro"/>
</dbReference>
<keyword evidence="2" id="KW-1185">Reference proteome</keyword>
<dbReference type="GO" id="GO:0020037">
    <property type="term" value="F:heme binding"/>
    <property type="evidence" value="ECO:0007669"/>
    <property type="project" value="InterPro"/>
</dbReference>
<dbReference type="GO" id="GO:0004497">
    <property type="term" value="F:monooxygenase activity"/>
    <property type="evidence" value="ECO:0007669"/>
    <property type="project" value="InterPro"/>
</dbReference>
<evidence type="ECO:0000313" key="1">
    <source>
        <dbReference type="EMBL" id="KIJ23531.1"/>
    </source>
</evidence>
<organism evidence="1 2">
    <name type="scientific">Sphaerobolus stellatus (strain SS14)</name>
    <dbReference type="NCBI Taxonomy" id="990650"/>
    <lineage>
        <taxon>Eukaryota</taxon>
        <taxon>Fungi</taxon>
        <taxon>Dikarya</taxon>
        <taxon>Basidiomycota</taxon>
        <taxon>Agaricomycotina</taxon>
        <taxon>Agaricomycetes</taxon>
        <taxon>Phallomycetidae</taxon>
        <taxon>Geastrales</taxon>
        <taxon>Sphaerobolaceae</taxon>
        <taxon>Sphaerobolus</taxon>
    </lineage>
</organism>
<dbReference type="GO" id="GO:0016705">
    <property type="term" value="F:oxidoreductase activity, acting on paired donors, with incorporation or reduction of molecular oxygen"/>
    <property type="evidence" value="ECO:0007669"/>
    <property type="project" value="InterPro"/>
</dbReference>
<dbReference type="Gene3D" id="1.10.630.10">
    <property type="entry name" value="Cytochrome P450"/>
    <property type="match status" value="1"/>
</dbReference>
<name>A0A0C9UDM3_SPHS4</name>
<dbReference type="SUPFAM" id="SSF48264">
    <property type="entry name" value="Cytochrome P450"/>
    <property type="match status" value="1"/>
</dbReference>
<dbReference type="OrthoDB" id="1470350at2759"/>
<evidence type="ECO:0000313" key="2">
    <source>
        <dbReference type="Proteomes" id="UP000054279"/>
    </source>
</evidence>
<dbReference type="AlphaFoldDB" id="A0A0C9UDM3"/>
<dbReference type="EMBL" id="KN837647">
    <property type="protein sequence ID" value="KIJ23531.1"/>
    <property type="molecule type" value="Genomic_DNA"/>
</dbReference>
<sequence length="167" mass="18415">MNPAFSFAALRGLLPLFRQTALRAVNKIKDDTFAGSETKVMDIMQWLSLITLDVTGEAAFGYQFQAIQKGNGSKLANAYQDLLTDAFTNCSDASLAVEGLLQYIPSWILHLIFLAQDTVDKQTSLYLDGKEGSKDVMSILVRANISEDPKSKLSSEEIIPQMTCVTR</sequence>
<accession>A0A0C9UDM3</accession>
<protein>
    <submittedName>
        <fullName evidence="1">Uncharacterized protein</fullName>
    </submittedName>
</protein>
<dbReference type="Proteomes" id="UP000054279">
    <property type="component" value="Unassembled WGS sequence"/>
</dbReference>
<dbReference type="Pfam" id="PF00067">
    <property type="entry name" value="p450"/>
    <property type="match status" value="1"/>
</dbReference>
<gene>
    <name evidence="1" type="ORF">M422DRAFT_275875</name>
</gene>
<proteinExistence type="predicted"/>